<dbReference type="AlphaFoldDB" id="A0AAD6SP44"/>
<protein>
    <submittedName>
        <fullName evidence="2">Uncharacterized protein</fullName>
    </submittedName>
</protein>
<evidence type="ECO:0000256" key="1">
    <source>
        <dbReference type="SAM" id="MobiDB-lite"/>
    </source>
</evidence>
<evidence type="ECO:0000313" key="3">
    <source>
        <dbReference type="Proteomes" id="UP001218188"/>
    </source>
</evidence>
<proteinExistence type="predicted"/>
<gene>
    <name evidence="2" type="ORF">C8F04DRAFT_1110354</name>
</gene>
<name>A0AAD6SP44_9AGAR</name>
<feature type="region of interest" description="Disordered" evidence="1">
    <location>
        <begin position="180"/>
        <end position="213"/>
    </location>
</feature>
<reference evidence="2" key="1">
    <citation type="submission" date="2023-03" db="EMBL/GenBank/DDBJ databases">
        <title>Massive genome expansion in bonnet fungi (Mycena s.s.) driven by repeated elements and novel gene families across ecological guilds.</title>
        <authorList>
            <consortium name="Lawrence Berkeley National Laboratory"/>
            <person name="Harder C.B."/>
            <person name="Miyauchi S."/>
            <person name="Viragh M."/>
            <person name="Kuo A."/>
            <person name="Thoen E."/>
            <person name="Andreopoulos B."/>
            <person name="Lu D."/>
            <person name="Skrede I."/>
            <person name="Drula E."/>
            <person name="Henrissat B."/>
            <person name="Morin E."/>
            <person name="Kohler A."/>
            <person name="Barry K."/>
            <person name="LaButti K."/>
            <person name="Morin E."/>
            <person name="Salamov A."/>
            <person name="Lipzen A."/>
            <person name="Mereny Z."/>
            <person name="Hegedus B."/>
            <person name="Baldrian P."/>
            <person name="Stursova M."/>
            <person name="Weitz H."/>
            <person name="Taylor A."/>
            <person name="Grigoriev I.V."/>
            <person name="Nagy L.G."/>
            <person name="Martin F."/>
            <person name="Kauserud H."/>
        </authorList>
    </citation>
    <scope>NUCLEOTIDE SEQUENCE</scope>
    <source>
        <strain evidence="2">CBHHK200</strain>
    </source>
</reference>
<keyword evidence="3" id="KW-1185">Reference proteome</keyword>
<organism evidence="2 3">
    <name type="scientific">Mycena alexandri</name>
    <dbReference type="NCBI Taxonomy" id="1745969"/>
    <lineage>
        <taxon>Eukaryota</taxon>
        <taxon>Fungi</taxon>
        <taxon>Dikarya</taxon>
        <taxon>Basidiomycota</taxon>
        <taxon>Agaricomycotina</taxon>
        <taxon>Agaricomycetes</taxon>
        <taxon>Agaricomycetidae</taxon>
        <taxon>Agaricales</taxon>
        <taxon>Marasmiineae</taxon>
        <taxon>Mycenaceae</taxon>
        <taxon>Mycena</taxon>
    </lineage>
</organism>
<accession>A0AAD6SP44</accession>
<feature type="region of interest" description="Disordered" evidence="1">
    <location>
        <begin position="316"/>
        <end position="372"/>
    </location>
</feature>
<evidence type="ECO:0000313" key="2">
    <source>
        <dbReference type="EMBL" id="KAJ7031474.1"/>
    </source>
</evidence>
<dbReference type="Proteomes" id="UP001218188">
    <property type="component" value="Unassembled WGS sequence"/>
</dbReference>
<sequence>MSSITLRRCVADPKTGKTFYDHVVDDGNALGEFNLACHEFGVTFFRDEPIGKGNIFYHKAEGAPFSVNFIAEIGSEAQGTWMASYPKKTPPLYKLPYKDGNSKSHRMVLALRCPTDAPTELASTFQNAAAVYDTLRAADEKLEADNNESFEITHCVECTGDSVKDIVVLARLEPTYEVPYANDTAPSTPRTPRRRVSKVASTGAAENAGDTEMPAPAIKERKIGDTYPPSVLSDHRGPCFEHDKAVVTQRDYTDANGNLIAPSELYSTLTEGTLVLVTVYFATYVMKDLKTDRGDPQVDRKVYHLIIDKLKVLDRGNGEPWDPPVPTMPERRTYSPGASPRKRARDDATDAAFNNFGKGAAQAPKRRRTGGR</sequence>
<comment type="caution">
    <text evidence="2">The sequence shown here is derived from an EMBL/GenBank/DDBJ whole genome shotgun (WGS) entry which is preliminary data.</text>
</comment>
<dbReference type="EMBL" id="JARJCM010000081">
    <property type="protein sequence ID" value="KAJ7031474.1"/>
    <property type="molecule type" value="Genomic_DNA"/>
</dbReference>